<comment type="caution">
    <text evidence="5">The sequence shown here is derived from an EMBL/GenBank/DDBJ whole genome shotgun (WGS) entry which is preliminary data.</text>
</comment>
<keyword evidence="2 5" id="KW-0012">Acyltransferase</keyword>
<accession>A0A5J4KDT3</accession>
<keyword evidence="1 5" id="KW-0808">Transferase</keyword>
<dbReference type="PANTHER" id="PTHR10434">
    <property type="entry name" value="1-ACYL-SN-GLYCEROL-3-PHOSPHATE ACYLTRANSFERASE"/>
    <property type="match status" value="1"/>
</dbReference>
<dbReference type="SMART" id="SM00563">
    <property type="entry name" value="PlsC"/>
    <property type="match status" value="1"/>
</dbReference>
<dbReference type="EMBL" id="BKZW01000001">
    <property type="protein sequence ID" value="GER87238.1"/>
    <property type="molecule type" value="Genomic_DNA"/>
</dbReference>
<dbReference type="Pfam" id="PF01553">
    <property type="entry name" value="Acyltransferase"/>
    <property type="match status" value="1"/>
</dbReference>
<feature type="compositionally biased region" description="Low complexity" evidence="3">
    <location>
        <begin position="1"/>
        <end position="18"/>
    </location>
</feature>
<evidence type="ECO:0000259" key="4">
    <source>
        <dbReference type="SMART" id="SM00563"/>
    </source>
</evidence>
<sequence length="255" mass="28306">MKQDINAADSSTNAAATAKNQSPKKPEKNLYEPYSTPRVLYEAIRFLAKAVFFLVARVHLRGRYNLPKKGPYIIASNHISWTDVPLVPSYVPGKVVYMAKEESFHSKVGWLVRFLGAFPVKRGEGDRQAIRAAQEQLKQKKVFIIFPEGTRSKTHTLGKAHAGLGMIALRSGVPVIPVAIWGSENALKKFGAHVTISYGEPMLLKPKGNKITREDIADATEQVMQRIAEMLPERYRGEYADNATTPPSIDTTSVN</sequence>
<protein>
    <submittedName>
        <fullName evidence="5">1-acyl-sn-glycerol-3-phosphate acyltransferase</fullName>
    </submittedName>
</protein>
<dbReference type="Proteomes" id="UP000326912">
    <property type="component" value="Unassembled WGS sequence"/>
</dbReference>
<dbReference type="RefSeq" id="WP_151755260.1">
    <property type="nucleotide sequence ID" value="NZ_BKZW01000001.1"/>
</dbReference>
<organism evidence="5 6">
    <name type="scientific">Dictyobacter vulcani</name>
    <dbReference type="NCBI Taxonomy" id="2607529"/>
    <lineage>
        <taxon>Bacteria</taxon>
        <taxon>Bacillati</taxon>
        <taxon>Chloroflexota</taxon>
        <taxon>Ktedonobacteria</taxon>
        <taxon>Ktedonobacterales</taxon>
        <taxon>Dictyobacteraceae</taxon>
        <taxon>Dictyobacter</taxon>
    </lineage>
</organism>
<dbReference type="CDD" id="cd07989">
    <property type="entry name" value="LPLAT_AGPAT-like"/>
    <property type="match status" value="1"/>
</dbReference>
<feature type="domain" description="Phospholipid/glycerol acyltransferase" evidence="4">
    <location>
        <begin position="72"/>
        <end position="183"/>
    </location>
</feature>
<keyword evidence="6" id="KW-1185">Reference proteome</keyword>
<gene>
    <name evidence="5" type="ORF">KDW_14000</name>
</gene>
<evidence type="ECO:0000256" key="3">
    <source>
        <dbReference type="SAM" id="MobiDB-lite"/>
    </source>
</evidence>
<evidence type="ECO:0000313" key="5">
    <source>
        <dbReference type="EMBL" id="GER87238.1"/>
    </source>
</evidence>
<dbReference type="GO" id="GO:0003841">
    <property type="term" value="F:1-acylglycerol-3-phosphate O-acyltransferase activity"/>
    <property type="evidence" value="ECO:0007669"/>
    <property type="project" value="TreeGrafter"/>
</dbReference>
<reference evidence="5 6" key="1">
    <citation type="submission" date="2019-10" db="EMBL/GenBank/DDBJ databases">
        <title>Dictyobacter vulcani sp. nov., within the class Ktedonobacteria, isolated from soil of volcanic Mt. Zao.</title>
        <authorList>
            <person name="Zheng Y."/>
            <person name="Wang C.M."/>
            <person name="Sakai Y."/>
            <person name="Abe K."/>
            <person name="Yokota A."/>
            <person name="Yabe S."/>
        </authorList>
    </citation>
    <scope>NUCLEOTIDE SEQUENCE [LARGE SCALE GENOMIC DNA]</scope>
    <source>
        <strain evidence="5 6">W12</strain>
    </source>
</reference>
<feature type="region of interest" description="Disordered" evidence="3">
    <location>
        <begin position="1"/>
        <end position="30"/>
    </location>
</feature>
<evidence type="ECO:0000313" key="6">
    <source>
        <dbReference type="Proteomes" id="UP000326912"/>
    </source>
</evidence>
<evidence type="ECO:0000256" key="1">
    <source>
        <dbReference type="ARBA" id="ARBA00022679"/>
    </source>
</evidence>
<dbReference type="PANTHER" id="PTHR10434:SF11">
    <property type="entry name" value="1-ACYL-SN-GLYCEROL-3-PHOSPHATE ACYLTRANSFERASE"/>
    <property type="match status" value="1"/>
</dbReference>
<name>A0A5J4KDT3_9CHLR</name>
<dbReference type="InterPro" id="IPR002123">
    <property type="entry name" value="Plipid/glycerol_acylTrfase"/>
</dbReference>
<proteinExistence type="predicted"/>
<dbReference type="GO" id="GO:0006654">
    <property type="term" value="P:phosphatidic acid biosynthetic process"/>
    <property type="evidence" value="ECO:0007669"/>
    <property type="project" value="TreeGrafter"/>
</dbReference>
<dbReference type="SUPFAM" id="SSF69593">
    <property type="entry name" value="Glycerol-3-phosphate (1)-acyltransferase"/>
    <property type="match status" value="1"/>
</dbReference>
<dbReference type="AlphaFoldDB" id="A0A5J4KDT3"/>
<evidence type="ECO:0000256" key="2">
    <source>
        <dbReference type="ARBA" id="ARBA00023315"/>
    </source>
</evidence>